<keyword evidence="2" id="KW-1185">Reference proteome</keyword>
<evidence type="ECO:0000313" key="1">
    <source>
        <dbReference type="EMBL" id="KAG8188326.1"/>
    </source>
</evidence>
<sequence>MNILYLEGLQDLKTQNLCHPHYDESVIEEGTIKEQTRIYSQDPYYEKDVLDTWVCLRKDSNGRSASERDHV</sequence>
<protein>
    <submittedName>
        <fullName evidence="1">Uncharacterized protein</fullName>
    </submittedName>
</protein>
<comment type="caution">
    <text evidence="1">The sequence shown here is derived from an EMBL/GenBank/DDBJ whole genome shotgun (WGS) entry which is preliminary data.</text>
</comment>
<proteinExistence type="predicted"/>
<gene>
    <name evidence="1" type="ORF">JTE90_008966</name>
</gene>
<reference evidence="1 2" key="1">
    <citation type="journal article" date="2022" name="Nat. Ecol. Evol.">
        <title>A masculinizing supergene underlies an exaggerated male reproductive morph in a spider.</title>
        <authorList>
            <person name="Hendrickx F."/>
            <person name="De Corte Z."/>
            <person name="Sonet G."/>
            <person name="Van Belleghem S.M."/>
            <person name="Kostlbacher S."/>
            <person name="Vangestel C."/>
        </authorList>
    </citation>
    <scope>NUCLEOTIDE SEQUENCE [LARGE SCALE GENOMIC DNA]</scope>
    <source>
        <strain evidence="1">W744_W776</strain>
    </source>
</reference>
<dbReference type="Proteomes" id="UP000827092">
    <property type="component" value="Unassembled WGS sequence"/>
</dbReference>
<accession>A0AAV6UY93</accession>
<dbReference type="EMBL" id="JAFNEN010000242">
    <property type="protein sequence ID" value="KAG8188326.1"/>
    <property type="molecule type" value="Genomic_DNA"/>
</dbReference>
<evidence type="ECO:0000313" key="2">
    <source>
        <dbReference type="Proteomes" id="UP000827092"/>
    </source>
</evidence>
<name>A0AAV6UY93_9ARAC</name>
<dbReference type="AlphaFoldDB" id="A0AAV6UY93"/>
<organism evidence="1 2">
    <name type="scientific">Oedothorax gibbosus</name>
    <dbReference type="NCBI Taxonomy" id="931172"/>
    <lineage>
        <taxon>Eukaryota</taxon>
        <taxon>Metazoa</taxon>
        <taxon>Ecdysozoa</taxon>
        <taxon>Arthropoda</taxon>
        <taxon>Chelicerata</taxon>
        <taxon>Arachnida</taxon>
        <taxon>Araneae</taxon>
        <taxon>Araneomorphae</taxon>
        <taxon>Entelegynae</taxon>
        <taxon>Araneoidea</taxon>
        <taxon>Linyphiidae</taxon>
        <taxon>Erigoninae</taxon>
        <taxon>Oedothorax</taxon>
    </lineage>
</organism>